<feature type="compositionally biased region" description="Low complexity" evidence="1">
    <location>
        <begin position="93"/>
        <end position="106"/>
    </location>
</feature>
<evidence type="ECO:0000313" key="3">
    <source>
        <dbReference type="EMBL" id="KAF2396466.1"/>
    </source>
</evidence>
<feature type="region of interest" description="Disordered" evidence="1">
    <location>
        <begin position="173"/>
        <end position="199"/>
    </location>
</feature>
<evidence type="ECO:0000256" key="2">
    <source>
        <dbReference type="SAM" id="SignalP"/>
    </source>
</evidence>
<feature type="chain" id="PRO_5026024001" description="Secreted protein" evidence="2">
    <location>
        <begin position="23"/>
        <end position="219"/>
    </location>
</feature>
<keyword evidence="4" id="KW-1185">Reference proteome</keyword>
<feature type="region of interest" description="Disordered" evidence="1">
    <location>
        <begin position="76"/>
        <end position="115"/>
    </location>
</feature>
<evidence type="ECO:0000313" key="4">
    <source>
        <dbReference type="Proteomes" id="UP000799640"/>
    </source>
</evidence>
<organism evidence="3 4">
    <name type="scientific">Trichodelitschia bisporula</name>
    <dbReference type="NCBI Taxonomy" id="703511"/>
    <lineage>
        <taxon>Eukaryota</taxon>
        <taxon>Fungi</taxon>
        <taxon>Dikarya</taxon>
        <taxon>Ascomycota</taxon>
        <taxon>Pezizomycotina</taxon>
        <taxon>Dothideomycetes</taxon>
        <taxon>Dothideomycetes incertae sedis</taxon>
        <taxon>Phaeotrichales</taxon>
        <taxon>Phaeotrichaceae</taxon>
        <taxon>Trichodelitschia</taxon>
    </lineage>
</organism>
<protein>
    <recommendedName>
        <fullName evidence="5">Secreted protein</fullName>
    </recommendedName>
</protein>
<dbReference type="EMBL" id="ML996707">
    <property type="protein sequence ID" value="KAF2396466.1"/>
    <property type="molecule type" value="Genomic_DNA"/>
</dbReference>
<dbReference type="AlphaFoldDB" id="A0A6G1HKT4"/>
<gene>
    <name evidence="3" type="ORF">EJ06DRAFT_241138</name>
</gene>
<evidence type="ECO:0008006" key="5">
    <source>
        <dbReference type="Google" id="ProtNLM"/>
    </source>
</evidence>
<sequence>MARGKRVSGLLLFFLLHRRSAAKLVPVVGAEGRSVCVFVLRRGRRPKMKLSGDQNVLNSWSVRACLLGQTAAGVGAARRKEQTTRRGGVLNDLPTPNSPISSPISHHLTKHPRQTHSARIRVVSLARCNHSTATFLASSRTRTASPTLAHPSCPTGSCSGAYRTNPSSDLELRSMTSGDGRSCVSTVPYSPSRDRHRRSRTAVPLAGALGAWVPYLATQ</sequence>
<dbReference type="Proteomes" id="UP000799640">
    <property type="component" value="Unassembled WGS sequence"/>
</dbReference>
<name>A0A6G1HKT4_9PEZI</name>
<accession>A0A6G1HKT4</accession>
<keyword evidence="2" id="KW-0732">Signal</keyword>
<proteinExistence type="predicted"/>
<evidence type="ECO:0000256" key="1">
    <source>
        <dbReference type="SAM" id="MobiDB-lite"/>
    </source>
</evidence>
<reference evidence="3" key="1">
    <citation type="journal article" date="2020" name="Stud. Mycol.">
        <title>101 Dothideomycetes genomes: a test case for predicting lifestyles and emergence of pathogens.</title>
        <authorList>
            <person name="Haridas S."/>
            <person name="Albert R."/>
            <person name="Binder M."/>
            <person name="Bloem J."/>
            <person name="Labutti K."/>
            <person name="Salamov A."/>
            <person name="Andreopoulos B."/>
            <person name="Baker S."/>
            <person name="Barry K."/>
            <person name="Bills G."/>
            <person name="Bluhm B."/>
            <person name="Cannon C."/>
            <person name="Castanera R."/>
            <person name="Culley D."/>
            <person name="Daum C."/>
            <person name="Ezra D."/>
            <person name="Gonzalez J."/>
            <person name="Henrissat B."/>
            <person name="Kuo A."/>
            <person name="Liang C."/>
            <person name="Lipzen A."/>
            <person name="Lutzoni F."/>
            <person name="Magnuson J."/>
            <person name="Mondo S."/>
            <person name="Nolan M."/>
            <person name="Ohm R."/>
            <person name="Pangilinan J."/>
            <person name="Park H.-J."/>
            <person name="Ramirez L."/>
            <person name="Alfaro M."/>
            <person name="Sun H."/>
            <person name="Tritt A."/>
            <person name="Yoshinaga Y."/>
            <person name="Zwiers L.-H."/>
            <person name="Turgeon B."/>
            <person name="Goodwin S."/>
            <person name="Spatafora J."/>
            <person name="Crous P."/>
            <person name="Grigoriev I."/>
        </authorList>
    </citation>
    <scope>NUCLEOTIDE SEQUENCE</scope>
    <source>
        <strain evidence="3">CBS 262.69</strain>
    </source>
</reference>
<feature type="compositionally biased region" description="Polar residues" evidence="1">
    <location>
        <begin position="173"/>
        <end position="189"/>
    </location>
</feature>
<feature type="signal peptide" evidence="2">
    <location>
        <begin position="1"/>
        <end position="22"/>
    </location>
</feature>